<feature type="compositionally biased region" description="Acidic residues" evidence="6">
    <location>
        <begin position="158"/>
        <end position="167"/>
    </location>
</feature>
<keyword evidence="5" id="KW-0472">Membrane</keyword>
<evidence type="ECO:0000256" key="3">
    <source>
        <dbReference type="ARBA" id="ARBA00022737"/>
    </source>
</evidence>
<evidence type="ECO:0000256" key="4">
    <source>
        <dbReference type="ARBA" id="ARBA00022989"/>
    </source>
</evidence>
<evidence type="ECO:0000256" key="5">
    <source>
        <dbReference type="ARBA" id="ARBA00023136"/>
    </source>
</evidence>
<comment type="subcellular location">
    <subcellularLocation>
        <location evidence="1">Membrane</location>
        <topology evidence="1">Single-pass membrane protein</topology>
    </subcellularLocation>
</comment>
<evidence type="ECO:0000256" key="2">
    <source>
        <dbReference type="ARBA" id="ARBA00022692"/>
    </source>
</evidence>
<name>A0A9Q0RDJ7_ANAIG</name>
<feature type="domain" description="C2" evidence="7">
    <location>
        <begin position="171"/>
        <end position="292"/>
    </location>
</feature>
<dbReference type="PROSITE" id="PS50004">
    <property type="entry name" value="C2"/>
    <property type="match status" value="5"/>
</dbReference>
<dbReference type="InterPro" id="IPR035892">
    <property type="entry name" value="C2_domain_sf"/>
</dbReference>
<evidence type="ECO:0000256" key="6">
    <source>
        <dbReference type="SAM" id="MobiDB-lite"/>
    </source>
</evidence>
<dbReference type="Proteomes" id="UP001149090">
    <property type="component" value="Unassembled WGS sequence"/>
</dbReference>
<dbReference type="InterPro" id="IPR000008">
    <property type="entry name" value="C2_dom"/>
</dbReference>
<dbReference type="InterPro" id="IPR037721">
    <property type="entry name" value="Ferlin"/>
</dbReference>
<keyword evidence="9" id="KW-1185">Reference proteome</keyword>
<accession>A0A9Q0RDJ7</accession>
<dbReference type="Gene3D" id="2.60.40.150">
    <property type="entry name" value="C2 domain"/>
    <property type="match status" value="5"/>
</dbReference>
<sequence length="1313" mass="151101">MSIKVDPKHLDSTGKTDFQIRLHLIECRELKGKGSNALSDPVGVVSVDGKKQTTEVFKNTLSCTFDHLMFFENKWKPEETQSKTVLIQIYDSNTIRRNVLIGQYGLDIPFVHGEKGHEIWHRWAIIINPEKETGAQGFIKFSCTVLGPGDESPTHENDDLDDDAEKEEPDKPQDLQSLILRPPQLDIVGYQLSIFCYRAEDLPKMDTFGKVDPFIEAHFGGNKLLRTKVKKKTFTPVWNEELRLPAYVPSLSNSIEIKLFDWERSSKNNDLISSTYFRFSDVQMQTVSPRWVNFYGPPKGNMRTMFKKGHTEETEYKGRALLALQATPYENPVLEASPSNSCKEPQVEKYVIRFDLFEGNEFDTNALENCFVELSIGKNLIRSKTLSTKKGTVSWYEQLKDFVVEFPADITQIPDLFINVYFKNKMLGKARVGFVRYKFEEINSVNNTPRWSMLEPDKKSPAYKSERIPGFLLYRIDAGKATTIAKYPRVKLSQPVTKKYEFRAYIYQGKDLPPADKTGLSDPYCVVRIGKTAKKTSRKEETLYPTWYEIVTFQVDLPEPLNLAPDVVVLCYDWDQIGGDDFLGRFSVKTSQLSKRFPPAPKWYDLWVDDPSIIYGSVLASFQLVPVEEISAYPLPKSIAPEFKDCLLQVSVVGLRGLLPFKMSRIKEPYIEFDLSQGTVQKDKERKKFTFTTEPSAAPSGSNPNHLQVFRAPVKIPLNHIFASSVMLRVFDKKSLGKKTIATGAISLAQFIPWANVPLENVNLPPIVDTIPGATKDGEPLDEDTEEEQKEIKIIPDEIPINIEEVNEEFEDAIVFDNRPSAGGFVGMRTIPDVDPQRPQFSDDDPLEIEDNEDEDPFKDPKKGKPKCQHELEHELKDIPFLEYELSRGKVRGLTFFEKMFRDKSLNPNTKRVVGKFKGNFKIYEETDKEKIEAEPNLKDLFRPKRMVVRAYILRGMSLVPKDPNGSSDPFIVVSTGKDDEFNFSDRENYHPKTLRPDFYKCYELPCFIPGNSELKISVYDYDKITSDDLIGVTTIDLENRWFCDEWKNMNPKPIEYRTLWAPTSRNPQGKLEMWIEILTEEEARNTPKTPLEAPKPESFELRAVAWNTKDVVFKDKRMSDIFITCQLNEGKRQKSDIHWRSTDGNGAFNWRFVFPLQLPTRVPRFKFQLWDQDILNPNDSIAEAVLNLHSFFKKAYRLKSEQNIKKQWIDMFHPNFQGKQGSLELQIDLLTEAEALAKPVGKGRKEPNDHPHLDQPIRPNFNYFNFAPWRVDKWFKFGWKSHRGKVFCCLCSCCICLTLIIVLPALKKIGLI</sequence>
<dbReference type="Pfam" id="PF16165">
    <property type="entry name" value="Ferlin_C"/>
    <property type="match status" value="1"/>
</dbReference>
<organism evidence="8 9">
    <name type="scientific">Anaeramoeba ignava</name>
    <name type="common">Anaerobic marine amoeba</name>
    <dbReference type="NCBI Taxonomy" id="1746090"/>
    <lineage>
        <taxon>Eukaryota</taxon>
        <taxon>Metamonada</taxon>
        <taxon>Anaeramoebidae</taxon>
        <taxon>Anaeramoeba</taxon>
    </lineage>
</organism>
<dbReference type="OrthoDB" id="10260859at2759"/>
<feature type="region of interest" description="Disordered" evidence="6">
    <location>
        <begin position="150"/>
        <end position="175"/>
    </location>
</feature>
<feature type="region of interest" description="Disordered" evidence="6">
    <location>
        <begin position="829"/>
        <end position="867"/>
    </location>
</feature>
<feature type="domain" description="C2" evidence="7">
    <location>
        <begin position="477"/>
        <end position="604"/>
    </location>
</feature>
<evidence type="ECO:0000313" key="8">
    <source>
        <dbReference type="EMBL" id="KAJ5075658.1"/>
    </source>
</evidence>
<dbReference type="OMA" id="EPCEIIQ"/>
<evidence type="ECO:0000313" key="9">
    <source>
        <dbReference type="Proteomes" id="UP001149090"/>
    </source>
</evidence>
<feature type="compositionally biased region" description="Basic and acidic residues" evidence="6">
    <location>
        <begin position="858"/>
        <end position="867"/>
    </location>
</feature>
<dbReference type="InterPro" id="IPR032362">
    <property type="entry name" value="Ferlin_C"/>
</dbReference>
<dbReference type="PANTHER" id="PTHR12546:SF33">
    <property type="entry name" value="SPERM VESICLE FUSION PROTEIN FER-1"/>
    <property type="match status" value="1"/>
</dbReference>
<dbReference type="Pfam" id="PF00168">
    <property type="entry name" value="C2"/>
    <property type="match status" value="6"/>
</dbReference>
<feature type="domain" description="C2" evidence="7">
    <location>
        <begin position="928"/>
        <end position="1062"/>
    </location>
</feature>
<keyword evidence="2" id="KW-0812">Transmembrane</keyword>
<keyword evidence="4" id="KW-1133">Transmembrane helix</keyword>
<evidence type="ECO:0000256" key="1">
    <source>
        <dbReference type="ARBA" id="ARBA00004167"/>
    </source>
</evidence>
<gene>
    <name evidence="8" type="ORF">M0811_07228</name>
</gene>
<dbReference type="SMART" id="SM00239">
    <property type="entry name" value="C2"/>
    <property type="match status" value="6"/>
</dbReference>
<keyword evidence="3" id="KW-0677">Repeat</keyword>
<dbReference type="InterPro" id="IPR037724">
    <property type="entry name" value="C2E_Ferlin"/>
</dbReference>
<feature type="domain" description="C2" evidence="7">
    <location>
        <begin position="1084"/>
        <end position="1204"/>
    </location>
</feature>
<feature type="domain" description="C2" evidence="7">
    <location>
        <begin position="1"/>
        <end position="121"/>
    </location>
</feature>
<dbReference type="PANTHER" id="PTHR12546">
    <property type="entry name" value="FER-1-LIKE"/>
    <property type="match status" value="1"/>
</dbReference>
<dbReference type="GO" id="GO:0007009">
    <property type="term" value="P:plasma membrane organization"/>
    <property type="evidence" value="ECO:0007669"/>
    <property type="project" value="TreeGrafter"/>
</dbReference>
<evidence type="ECO:0000259" key="7">
    <source>
        <dbReference type="PROSITE" id="PS50004"/>
    </source>
</evidence>
<dbReference type="GO" id="GO:0016020">
    <property type="term" value="C:membrane"/>
    <property type="evidence" value="ECO:0007669"/>
    <property type="project" value="UniProtKB-SubCell"/>
</dbReference>
<dbReference type="SMART" id="SM01202">
    <property type="entry name" value="FerI"/>
    <property type="match status" value="1"/>
</dbReference>
<protein>
    <submittedName>
        <fullName evidence="8">C2 calcium-dependent membrane targeting</fullName>
    </submittedName>
</protein>
<feature type="compositionally biased region" description="Acidic residues" evidence="6">
    <location>
        <begin position="842"/>
        <end position="857"/>
    </location>
</feature>
<dbReference type="CDD" id="cd04037">
    <property type="entry name" value="C2E_Ferlin"/>
    <property type="match status" value="1"/>
</dbReference>
<reference evidence="8" key="1">
    <citation type="submission" date="2022-10" db="EMBL/GenBank/DDBJ databases">
        <title>Novel sulphate-reducing endosymbionts in the free-living metamonad Anaeramoeba.</title>
        <authorList>
            <person name="Jerlstrom-Hultqvist J."/>
            <person name="Cepicka I."/>
            <person name="Gallot-Lavallee L."/>
            <person name="Salas-Leiva D."/>
            <person name="Curtis B.A."/>
            <person name="Zahonova K."/>
            <person name="Pipaliya S."/>
            <person name="Dacks J."/>
            <person name="Roger A.J."/>
        </authorList>
    </citation>
    <scope>NUCLEOTIDE SEQUENCE</scope>
    <source>
        <strain evidence="8">BMAN</strain>
    </source>
</reference>
<dbReference type="SUPFAM" id="SSF49562">
    <property type="entry name" value="C2 domain (Calcium/lipid-binding domain, CaLB)"/>
    <property type="match status" value="5"/>
</dbReference>
<dbReference type="EMBL" id="JAPDFW010000064">
    <property type="protein sequence ID" value="KAJ5075658.1"/>
    <property type="molecule type" value="Genomic_DNA"/>
</dbReference>
<comment type="caution">
    <text evidence="8">The sequence shown here is derived from an EMBL/GenBank/DDBJ whole genome shotgun (WGS) entry which is preliminary data.</text>
</comment>
<proteinExistence type="predicted"/>
<dbReference type="InterPro" id="IPR012968">
    <property type="entry name" value="FerIin_dom"/>
</dbReference>